<reference evidence="2 3" key="1">
    <citation type="submission" date="2019-08" db="EMBL/GenBank/DDBJ databases">
        <title>Draft genome sequence of Ulvibacter marinus type strain NBRC 109484.</title>
        <authorList>
            <person name="Kawano K."/>
            <person name="Ushijima N."/>
            <person name="Kihara M."/>
            <person name="Itoh H."/>
        </authorList>
    </citation>
    <scope>NUCLEOTIDE SEQUENCE [LARGE SCALE GENOMIC DNA]</scope>
    <source>
        <strain evidence="2 3">NBRC 109484</strain>
    </source>
</reference>
<keyword evidence="1" id="KW-1133">Transmembrane helix</keyword>
<keyword evidence="1" id="KW-0812">Transmembrane</keyword>
<evidence type="ECO:0000256" key="1">
    <source>
        <dbReference type="SAM" id="Phobius"/>
    </source>
</evidence>
<keyword evidence="3" id="KW-1185">Reference proteome</keyword>
<dbReference type="Proteomes" id="UP000326509">
    <property type="component" value="Unassembled WGS sequence"/>
</dbReference>
<name>A0A5J4J098_9FLAO</name>
<sequence>MDWVKFLEKIWVATQLTLYTAYGLIPVIGGIYAIYYSQTEYFRKDYLATMYLSMGIVSLLIGILVAWACFVKAVEIYREYQNSKSD</sequence>
<dbReference type="RefSeq" id="WP_151673241.1">
    <property type="nucleotide sequence ID" value="NZ_BKCG01000002.1"/>
</dbReference>
<organism evidence="2 3">
    <name type="scientific">Patiriisocius marinus</name>
    <dbReference type="NCBI Taxonomy" id="1397112"/>
    <lineage>
        <taxon>Bacteria</taxon>
        <taxon>Pseudomonadati</taxon>
        <taxon>Bacteroidota</taxon>
        <taxon>Flavobacteriia</taxon>
        <taxon>Flavobacteriales</taxon>
        <taxon>Flavobacteriaceae</taxon>
        <taxon>Patiriisocius</taxon>
    </lineage>
</organism>
<accession>A0A5J4J098</accession>
<evidence type="ECO:0000313" key="2">
    <source>
        <dbReference type="EMBL" id="GER59173.1"/>
    </source>
</evidence>
<keyword evidence="1" id="KW-0472">Membrane</keyword>
<dbReference type="AlphaFoldDB" id="A0A5J4J098"/>
<evidence type="ECO:0000313" key="3">
    <source>
        <dbReference type="Proteomes" id="UP000326509"/>
    </source>
</evidence>
<gene>
    <name evidence="2" type="ORF">ULMA_12810</name>
</gene>
<feature type="transmembrane region" description="Helical" evidence="1">
    <location>
        <begin position="48"/>
        <end position="71"/>
    </location>
</feature>
<dbReference type="EMBL" id="BKCG01000002">
    <property type="protein sequence ID" value="GER59173.1"/>
    <property type="molecule type" value="Genomic_DNA"/>
</dbReference>
<proteinExistence type="predicted"/>
<comment type="caution">
    <text evidence="2">The sequence shown here is derived from an EMBL/GenBank/DDBJ whole genome shotgun (WGS) entry which is preliminary data.</text>
</comment>
<feature type="transmembrane region" description="Helical" evidence="1">
    <location>
        <begin position="12"/>
        <end position="36"/>
    </location>
</feature>
<protein>
    <submittedName>
        <fullName evidence="2">Uncharacterized protein</fullName>
    </submittedName>
</protein>